<dbReference type="PROSITE" id="PS50192">
    <property type="entry name" value="T_SNARE"/>
    <property type="match status" value="2"/>
</dbReference>
<evidence type="ECO:0000259" key="2">
    <source>
        <dbReference type="PROSITE" id="PS50192"/>
    </source>
</evidence>
<reference evidence="3" key="1">
    <citation type="submission" date="2020-10" db="EMBL/GenBank/DDBJ databases">
        <authorList>
            <person name="Kikuchi T."/>
        </authorList>
    </citation>
    <scope>NUCLEOTIDE SEQUENCE</scope>
    <source>
        <strain evidence="3">NKZ352</strain>
    </source>
</reference>
<dbReference type="InterPro" id="IPR000727">
    <property type="entry name" value="T_SNARE_dom"/>
</dbReference>
<dbReference type="GO" id="GO:0005484">
    <property type="term" value="F:SNAP receptor activity"/>
    <property type="evidence" value="ECO:0007669"/>
    <property type="project" value="TreeGrafter"/>
</dbReference>
<dbReference type="OrthoDB" id="19261at2759"/>
<feature type="domain" description="T-SNARE coiled-coil homology" evidence="2">
    <location>
        <begin position="70"/>
        <end position="101"/>
    </location>
</feature>
<sequence length="230" mass="26404">MVNKKVSIATMPDPVVLPTSEEATRRLKIKMIDLDTEITKYNLQALDSSRKMVIELETINEEGFHTLAALEEQDEQLDKIEENLTRVNADLNVVSRNIHNMEEFCGCGFKTLLCYPFRCLRKNKRNVAKEEVLQSMKSTSGGEVAVTFRPSKRRESAGDFMKRLTSDTIEDELEKNLIQIDQSLESIKHLAVDMHVQLKIQEPKLERIEKMAEINDDVVDGVNERVRKLL</sequence>
<comment type="caution">
    <text evidence="3">The sequence shown here is derived from an EMBL/GenBank/DDBJ whole genome shotgun (WGS) entry which is preliminary data.</text>
</comment>
<dbReference type="Gene3D" id="1.20.5.110">
    <property type="match status" value="2"/>
</dbReference>
<feature type="domain" description="T-SNARE coiled-coil homology" evidence="2">
    <location>
        <begin position="167"/>
        <end position="229"/>
    </location>
</feature>
<dbReference type="GO" id="GO:0005886">
    <property type="term" value="C:plasma membrane"/>
    <property type="evidence" value="ECO:0007669"/>
    <property type="project" value="TreeGrafter"/>
</dbReference>
<feature type="coiled-coil region" evidence="1">
    <location>
        <begin position="70"/>
        <end position="97"/>
    </location>
</feature>
<evidence type="ECO:0000256" key="1">
    <source>
        <dbReference type="SAM" id="Coils"/>
    </source>
</evidence>
<dbReference type="GO" id="GO:0031201">
    <property type="term" value="C:SNARE complex"/>
    <property type="evidence" value="ECO:0007669"/>
    <property type="project" value="TreeGrafter"/>
</dbReference>
<evidence type="ECO:0000313" key="3">
    <source>
        <dbReference type="EMBL" id="CAD6199412.1"/>
    </source>
</evidence>
<name>A0A8S1HS92_9PELO</name>
<protein>
    <recommendedName>
        <fullName evidence="2">t-SNARE coiled-coil homology domain-containing protein</fullName>
    </recommendedName>
</protein>
<dbReference type="PANTHER" id="PTHR19305:SF10">
    <property type="entry name" value="T-SNARE PROTEIN AEX-4"/>
    <property type="match status" value="1"/>
</dbReference>
<dbReference type="EMBL" id="CAJGYM010000173">
    <property type="protein sequence ID" value="CAD6199412.1"/>
    <property type="molecule type" value="Genomic_DNA"/>
</dbReference>
<dbReference type="GO" id="GO:0031629">
    <property type="term" value="P:synaptic vesicle fusion to presynaptic active zone membrane"/>
    <property type="evidence" value="ECO:0007669"/>
    <property type="project" value="TreeGrafter"/>
</dbReference>
<dbReference type="GO" id="GO:0019905">
    <property type="term" value="F:syntaxin binding"/>
    <property type="evidence" value="ECO:0007669"/>
    <property type="project" value="TreeGrafter"/>
</dbReference>
<dbReference type="SMART" id="SM00397">
    <property type="entry name" value="t_SNARE"/>
    <property type="match status" value="2"/>
</dbReference>
<dbReference type="PANTHER" id="PTHR19305">
    <property type="entry name" value="SYNAPTOSOMAL ASSOCIATED PROTEIN"/>
    <property type="match status" value="1"/>
</dbReference>
<keyword evidence="1" id="KW-0175">Coiled coil</keyword>
<accession>A0A8S1HS92</accession>
<evidence type="ECO:0000313" key="4">
    <source>
        <dbReference type="Proteomes" id="UP000835052"/>
    </source>
</evidence>
<dbReference type="GO" id="GO:0016082">
    <property type="term" value="P:synaptic vesicle priming"/>
    <property type="evidence" value="ECO:0007669"/>
    <property type="project" value="TreeGrafter"/>
</dbReference>
<gene>
    <name evidence="3" type="ORF">CAUJ_LOCUS15315</name>
</gene>
<dbReference type="AlphaFoldDB" id="A0A8S1HS92"/>
<keyword evidence="4" id="KW-1185">Reference proteome</keyword>
<organism evidence="3 4">
    <name type="scientific">Caenorhabditis auriculariae</name>
    <dbReference type="NCBI Taxonomy" id="2777116"/>
    <lineage>
        <taxon>Eukaryota</taxon>
        <taxon>Metazoa</taxon>
        <taxon>Ecdysozoa</taxon>
        <taxon>Nematoda</taxon>
        <taxon>Chromadorea</taxon>
        <taxon>Rhabditida</taxon>
        <taxon>Rhabditina</taxon>
        <taxon>Rhabditomorpha</taxon>
        <taxon>Rhabditoidea</taxon>
        <taxon>Rhabditidae</taxon>
        <taxon>Peloderinae</taxon>
        <taxon>Caenorhabditis</taxon>
    </lineage>
</organism>
<dbReference type="GO" id="GO:0098793">
    <property type="term" value="C:presynapse"/>
    <property type="evidence" value="ECO:0007669"/>
    <property type="project" value="GOC"/>
</dbReference>
<dbReference type="Proteomes" id="UP000835052">
    <property type="component" value="Unassembled WGS sequence"/>
</dbReference>
<dbReference type="SUPFAM" id="SSF58038">
    <property type="entry name" value="SNARE fusion complex"/>
    <property type="match status" value="2"/>
</dbReference>
<proteinExistence type="predicted"/>